<dbReference type="EC" id="4.2.2.n1" evidence="7"/>
<dbReference type="Pfam" id="PF01464">
    <property type="entry name" value="SLT"/>
    <property type="match status" value="1"/>
</dbReference>
<evidence type="ECO:0000256" key="5">
    <source>
        <dbReference type="ARBA" id="ARBA00023239"/>
    </source>
</evidence>
<evidence type="ECO:0000256" key="4">
    <source>
        <dbReference type="ARBA" id="ARBA00023237"/>
    </source>
</evidence>
<protein>
    <recommendedName>
        <fullName evidence="7">Membrane-bound lytic murein transglycosylase F</fullName>
        <ecNumber evidence="7">4.2.2.n1</ecNumber>
    </recommendedName>
    <alternativeName>
        <fullName evidence="7">Murein lyase F</fullName>
    </alternativeName>
</protein>
<dbReference type="HAMAP" id="MF_02016">
    <property type="entry name" value="MltF"/>
    <property type="match status" value="1"/>
</dbReference>
<comment type="similarity">
    <text evidence="7">In the C-terminal section; belongs to the transglycosylase Slt family.</text>
</comment>
<keyword evidence="2 7" id="KW-0732">Signal</keyword>
<dbReference type="GO" id="GO:0009253">
    <property type="term" value="P:peptidoglycan catabolic process"/>
    <property type="evidence" value="ECO:0007669"/>
    <property type="project" value="TreeGrafter"/>
</dbReference>
<reference evidence="9 10" key="1">
    <citation type="journal article" date="2014" name="Genome Announc.">
        <title>Draft Genome Sequence of the Agar-Degrading Bacterium Catenovulum sp. Strain DS-2, Isolated from Intestines of Haliotis diversicolor.</title>
        <authorList>
            <person name="Shan D."/>
            <person name="Li X."/>
            <person name="Gu Z."/>
            <person name="Wei G."/>
            <person name="Gao Z."/>
            <person name="Shao Z."/>
        </authorList>
    </citation>
    <scope>NUCLEOTIDE SEQUENCE [LARGE SCALE GENOMIC DNA]</scope>
    <source>
        <strain evidence="9 10">DS-2</strain>
    </source>
</reference>
<dbReference type="InterPro" id="IPR023346">
    <property type="entry name" value="Lysozyme-like_dom_sf"/>
</dbReference>
<dbReference type="NCBIfam" id="NF008112">
    <property type="entry name" value="PRK10859.1"/>
    <property type="match status" value="1"/>
</dbReference>
<comment type="caution">
    <text evidence="7">Lacks conserved residue(s) required for the propagation of feature annotation.</text>
</comment>
<evidence type="ECO:0000259" key="8">
    <source>
        <dbReference type="SMART" id="SM00062"/>
    </source>
</evidence>
<dbReference type="InterPro" id="IPR008258">
    <property type="entry name" value="Transglycosylase_SLT_dom_1"/>
</dbReference>
<keyword evidence="10" id="KW-1185">Reference proteome</keyword>
<dbReference type="GO" id="GO:0008933">
    <property type="term" value="F:peptidoglycan lytic transglycosylase activity"/>
    <property type="evidence" value="ECO:0007669"/>
    <property type="project" value="UniProtKB-UniRule"/>
</dbReference>
<keyword evidence="3 7" id="KW-0472">Membrane</keyword>
<dbReference type="EMBL" id="ARZY01000018">
    <property type="protein sequence ID" value="EWH09914.1"/>
    <property type="molecule type" value="Genomic_DNA"/>
</dbReference>
<dbReference type="eggNOG" id="COG4623">
    <property type="taxonomic scope" value="Bacteria"/>
</dbReference>
<evidence type="ECO:0000256" key="6">
    <source>
        <dbReference type="ARBA" id="ARBA00023316"/>
    </source>
</evidence>
<evidence type="ECO:0000256" key="7">
    <source>
        <dbReference type="HAMAP-Rule" id="MF_02016"/>
    </source>
</evidence>
<sequence length="455" mass="52643">MQNQAVNLIKIATFVFAFVLIGCEQDSYKTKAEHINDTGKVRVGTLYGSSTYYLTPDGAAGFEYELARSFADYLDVELEVVPVYDLSDLFPLLDNNKVDFLAAGLTATQTREQKYRFAPAYQDISEKLVFKQGKTRPRDWTDLSGKLVITEQSSHQETLESLALEGFEWQVTKEQDVEELILAVLNEEIDYTIVDSNLLAVNRRIYPELSIGFTVSDDQRISWALAREQDDSLYALLIDFFGSVHASGHFAHLEDKYFGHVRDFDYVDTRVFIKEIAQTLPKYRPWFEQYAEQYQLDWKLLAAQSYQESHWNPRAKSPTGVRGIMMLTLPTAKQMGVKSRLDAEDNIRGGARYLSSLLKRIPARIQEPDRTWFALAAYNQGMGHLEDARRICQSLGGDPDKWHEVKKYLPLLQKKKYYKWTRYGYARGKEAVTYVENIRRYYDSLIWFFGNQNQQ</sequence>
<feature type="domain" description="Solute-binding protein family 3/N-terminal" evidence="8">
    <location>
        <begin position="40"/>
        <end position="261"/>
    </location>
</feature>
<dbReference type="PANTHER" id="PTHR35936">
    <property type="entry name" value="MEMBRANE-BOUND LYTIC MUREIN TRANSGLYCOSYLASE F"/>
    <property type="match status" value="1"/>
</dbReference>
<comment type="similarity">
    <text evidence="7">In the N-terminal section; belongs to the bacterial solute-binding protein 3 family.</text>
</comment>
<dbReference type="Gene3D" id="1.10.530.10">
    <property type="match status" value="1"/>
</dbReference>
<comment type="similarity">
    <text evidence="1">Belongs to the bacterial solute-binding protein 3 family.</text>
</comment>
<keyword evidence="5 7" id="KW-0456">Lyase</keyword>
<dbReference type="Gene3D" id="3.40.190.10">
    <property type="entry name" value="Periplasmic binding protein-like II"/>
    <property type="match status" value="2"/>
</dbReference>
<evidence type="ECO:0000313" key="10">
    <source>
        <dbReference type="Proteomes" id="UP000019276"/>
    </source>
</evidence>
<dbReference type="CDD" id="cd13403">
    <property type="entry name" value="MLTF-like"/>
    <property type="match status" value="1"/>
</dbReference>
<comment type="function">
    <text evidence="7">Murein-degrading enzyme that degrades murein glycan strands and insoluble, high-molecular weight murein sacculi, with the concomitant formation of a 1,6-anhydromuramoyl product. Lytic transglycosylases (LTs) play an integral role in the metabolism of the peptidoglycan (PG) sacculus. Their lytic action creates space within the PG sacculus to allow for its expansion as well as for the insertion of various structures such as secretion systems and flagella.</text>
</comment>
<evidence type="ECO:0000256" key="3">
    <source>
        <dbReference type="ARBA" id="ARBA00023136"/>
    </source>
</evidence>
<dbReference type="CDD" id="cd01009">
    <property type="entry name" value="PBP2_YfhD_N"/>
    <property type="match status" value="1"/>
</dbReference>
<feature type="active site" evidence="7">
    <location>
        <position position="308"/>
    </location>
</feature>
<name>W7QAR0_9ALTE</name>
<comment type="domain">
    <text evidence="7">The N-terminal domain does not have lytic activity and probably modulates enzymatic activity. The C-terminal domain is the catalytic active domain.</text>
</comment>
<dbReference type="GO" id="GO:0071555">
    <property type="term" value="P:cell wall organization"/>
    <property type="evidence" value="ECO:0007669"/>
    <property type="project" value="UniProtKB-KW"/>
</dbReference>
<dbReference type="InterPro" id="IPR023703">
    <property type="entry name" value="MltF"/>
</dbReference>
<dbReference type="Proteomes" id="UP000019276">
    <property type="component" value="Unassembled WGS sequence"/>
</dbReference>
<dbReference type="GO" id="GO:0016998">
    <property type="term" value="P:cell wall macromolecule catabolic process"/>
    <property type="evidence" value="ECO:0007669"/>
    <property type="project" value="UniProtKB-UniRule"/>
</dbReference>
<dbReference type="GO" id="GO:0009279">
    <property type="term" value="C:cell outer membrane"/>
    <property type="evidence" value="ECO:0007669"/>
    <property type="project" value="UniProtKB-SubCell"/>
</dbReference>
<comment type="subcellular location">
    <subcellularLocation>
        <location evidence="7">Cell outer membrane</location>
        <topology evidence="7">Peripheral membrane protein</topology>
    </subcellularLocation>
    <text evidence="7">Attached to the inner leaflet of the outer membrane.</text>
</comment>
<dbReference type="SMART" id="SM00062">
    <property type="entry name" value="PBPb"/>
    <property type="match status" value="1"/>
</dbReference>
<evidence type="ECO:0000256" key="2">
    <source>
        <dbReference type="ARBA" id="ARBA00022729"/>
    </source>
</evidence>
<organism evidence="9 10">
    <name type="scientific">Catenovulum agarivorans DS-2</name>
    <dbReference type="NCBI Taxonomy" id="1328313"/>
    <lineage>
        <taxon>Bacteria</taxon>
        <taxon>Pseudomonadati</taxon>
        <taxon>Pseudomonadota</taxon>
        <taxon>Gammaproteobacteria</taxon>
        <taxon>Alteromonadales</taxon>
        <taxon>Alteromonadaceae</taxon>
        <taxon>Catenovulum</taxon>
    </lineage>
</organism>
<feature type="region of interest" description="LT domain" evidence="7">
    <location>
        <begin position="262"/>
        <end position="455"/>
    </location>
</feature>
<keyword evidence="4 7" id="KW-0998">Cell outer membrane</keyword>
<comment type="catalytic activity">
    <reaction evidence="7">
        <text>Exolytic cleavage of the (1-&gt;4)-beta-glycosidic linkage between N-acetylmuramic acid (MurNAc) and N-acetylglucosamine (GlcNAc) residues in peptidoglycan, from either the reducing or the non-reducing ends of the peptidoglycan chains, with concomitant formation of a 1,6-anhydrobond in the MurNAc residue.</text>
        <dbReference type="EC" id="4.2.2.n1"/>
    </reaction>
</comment>
<dbReference type="PANTHER" id="PTHR35936:SF32">
    <property type="entry name" value="MEMBRANE-BOUND LYTIC MUREIN TRANSGLYCOSYLASE F"/>
    <property type="match status" value="1"/>
</dbReference>
<evidence type="ECO:0000256" key="1">
    <source>
        <dbReference type="ARBA" id="ARBA00010333"/>
    </source>
</evidence>
<proteinExistence type="inferred from homology"/>
<dbReference type="SUPFAM" id="SSF53955">
    <property type="entry name" value="Lysozyme-like"/>
    <property type="match status" value="1"/>
</dbReference>
<comment type="caution">
    <text evidence="9">The sequence shown here is derived from an EMBL/GenBank/DDBJ whole genome shotgun (WGS) entry which is preliminary data.</text>
</comment>
<dbReference type="PATRIC" id="fig|1328313.3.peg.2193"/>
<dbReference type="SUPFAM" id="SSF53850">
    <property type="entry name" value="Periplasmic binding protein-like II"/>
    <property type="match status" value="1"/>
</dbReference>
<keyword evidence="6 7" id="KW-0961">Cell wall biogenesis/degradation</keyword>
<dbReference type="InterPro" id="IPR001638">
    <property type="entry name" value="Solute-binding_3/MltF_N"/>
</dbReference>
<dbReference type="Pfam" id="PF00497">
    <property type="entry name" value="SBP_bac_3"/>
    <property type="match status" value="1"/>
</dbReference>
<accession>W7QAR0</accession>
<gene>
    <name evidence="7" type="primary">mltF</name>
    <name evidence="9" type="ORF">DS2_10722</name>
</gene>
<evidence type="ECO:0000313" key="9">
    <source>
        <dbReference type="EMBL" id="EWH09914.1"/>
    </source>
</evidence>
<dbReference type="STRING" id="1328313.DS2_10722"/>
<dbReference type="AlphaFoldDB" id="W7QAR0"/>